<keyword evidence="1" id="KW-0472">Membrane</keyword>
<dbReference type="AlphaFoldDB" id="A0A7X1NSY4"/>
<evidence type="ECO:0000313" key="3">
    <source>
        <dbReference type="Proteomes" id="UP000326464"/>
    </source>
</evidence>
<dbReference type="EMBL" id="VJXX01000008">
    <property type="protein sequence ID" value="MPY12230.1"/>
    <property type="molecule type" value="Genomic_DNA"/>
</dbReference>
<sequence length="374" mass="41755">MTSPTLDVHKLPAAFGLARGVKADQDWAELVIGRMYLENINHTLVHAELTQVLALVRDSGESPQDLFGDPFDYVDAQIQQWRTEGAPVLPVEPPTSWRDVPVLAASIATFTIAMFGVLELFSGNWTTDYTLGKLLAPALIGTTALVSLTTFETRLQHIRRLWAVVLALLPALLGITLTASLFVLGNTTPLFTGPLWWYAVLTVGHALVTIGLYRYFSDAQAHRTLHHSLRSTLSRQGATTQTEHKAAPTAQTDDQWALELAGLLRLRIEMPEKEVRATIVEARQHARNNNTTLSEEFGAPNDYASRLPRSTSGRRVRERWRRIAWIIALPAFGYLAFEGLQHGWAWSNVRWIMAIAFTAACFTVIGFLRHRTSH</sequence>
<keyword evidence="3" id="KW-1185">Reference proteome</keyword>
<proteinExistence type="predicted"/>
<organism evidence="2 3">
    <name type="scientific">Arthrobacter bussei</name>
    <dbReference type="NCBI Taxonomy" id="2594179"/>
    <lineage>
        <taxon>Bacteria</taxon>
        <taxon>Bacillati</taxon>
        <taxon>Actinomycetota</taxon>
        <taxon>Actinomycetes</taxon>
        <taxon>Micrococcales</taxon>
        <taxon>Micrococcaceae</taxon>
        <taxon>Arthrobacter</taxon>
    </lineage>
</organism>
<keyword evidence="1" id="KW-1133">Transmembrane helix</keyword>
<name>A0A7X1NSY4_9MICC</name>
<gene>
    <name evidence="2" type="ORF">FNH21_16170</name>
</gene>
<evidence type="ECO:0000313" key="2">
    <source>
        <dbReference type="EMBL" id="MPY12230.1"/>
    </source>
</evidence>
<feature type="transmembrane region" description="Helical" evidence="1">
    <location>
        <begin position="195"/>
        <end position="216"/>
    </location>
</feature>
<feature type="transmembrane region" description="Helical" evidence="1">
    <location>
        <begin position="163"/>
        <end position="183"/>
    </location>
</feature>
<feature type="transmembrane region" description="Helical" evidence="1">
    <location>
        <begin position="134"/>
        <end position="151"/>
    </location>
</feature>
<protein>
    <submittedName>
        <fullName evidence="2">Uncharacterized protein</fullName>
    </submittedName>
</protein>
<evidence type="ECO:0000256" key="1">
    <source>
        <dbReference type="SAM" id="Phobius"/>
    </source>
</evidence>
<dbReference type="OrthoDB" id="4966953at2"/>
<feature type="transmembrane region" description="Helical" evidence="1">
    <location>
        <begin position="349"/>
        <end position="368"/>
    </location>
</feature>
<dbReference type="RefSeq" id="WP_152817093.1">
    <property type="nucleotide sequence ID" value="NZ_VJXX01000008.1"/>
</dbReference>
<accession>A0A7X1NSY4</accession>
<comment type="caution">
    <text evidence="2">The sequence shown here is derived from an EMBL/GenBank/DDBJ whole genome shotgun (WGS) entry which is preliminary data.</text>
</comment>
<dbReference type="Proteomes" id="UP000326464">
    <property type="component" value="Unassembled WGS sequence"/>
</dbReference>
<reference evidence="3" key="1">
    <citation type="submission" date="2019-07" db="EMBL/GenBank/DDBJ databases">
        <title>Arthrobacter KR32 sp. nov., isolated from mountain cheese made of cows milk.</title>
        <authorList>
            <person name="Flegler A."/>
        </authorList>
    </citation>
    <scope>NUCLEOTIDE SEQUENCE [LARGE SCALE GENOMIC DNA]</scope>
    <source>
        <strain evidence="3">KR32</strain>
    </source>
</reference>
<keyword evidence="1" id="KW-0812">Transmembrane</keyword>
<feature type="transmembrane region" description="Helical" evidence="1">
    <location>
        <begin position="319"/>
        <end position="337"/>
    </location>
</feature>
<feature type="transmembrane region" description="Helical" evidence="1">
    <location>
        <begin position="102"/>
        <end position="122"/>
    </location>
</feature>